<evidence type="ECO:0000256" key="1">
    <source>
        <dbReference type="SAM" id="Phobius"/>
    </source>
</evidence>
<reference evidence="2" key="1">
    <citation type="submission" date="2018-05" db="EMBL/GenBank/DDBJ databases">
        <authorList>
            <person name="Lanie J.A."/>
            <person name="Ng W.-L."/>
            <person name="Kazmierczak K.M."/>
            <person name="Andrzejewski T.M."/>
            <person name="Davidsen T.M."/>
            <person name="Wayne K.J."/>
            <person name="Tettelin H."/>
            <person name="Glass J.I."/>
            <person name="Rusch D."/>
            <person name="Podicherti R."/>
            <person name="Tsui H.-C.T."/>
            <person name="Winkler M.E."/>
        </authorList>
    </citation>
    <scope>NUCLEOTIDE SEQUENCE</scope>
</reference>
<name>A0A381YW80_9ZZZZ</name>
<dbReference type="AlphaFoldDB" id="A0A381YW80"/>
<feature type="transmembrane region" description="Helical" evidence="1">
    <location>
        <begin position="30"/>
        <end position="59"/>
    </location>
</feature>
<organism evidence="2">
    <name type="scientific">marine metagenome</name>
    <dbReference type="NCBI Taxonomy" id="408172"/>
    <lineage>
        <taxon>unclassified sequences</taxon>
        <taxon>metagenomes</taxon>
        <taxon>ecological metagenomes</taxon>
    </lineage>
</organism>
<dbReference type="EMBL" id="UINC01019204">
    <property type="protein sequence ID" value="SVA81204.1"/>
    <property type="molecule type" value="Genomic_DNA"/>
</dbReference>
<evidence type="ECO:0000313" key="2">
    <source>
        <dbReference type="EMBL" id="SVA81204.1"/>
    </source>
</evidence>
<proteinExistence type="predicted"/>
<gene>
    <name evidence="2" type="ORF">METZ01_LOCUS134058</name>
</gene>
<keyword evidence="1" id="KW-1133">Transmembrane helix</keyword>
<sequence length="68" mass="7743">MENLIQGTSTKLKEWLALFQRQRQVRYGVLVVYLLIWLFSSGSLSTTIWVGVGVGLGWISGRDNEQEN</sequence>
<keyword evidence="1" id="KW-0472">Membrane</keyword>
<accession>A0A381YW80</accession>
<protein>
    <submittedName>
        <fullName evidence="2">Uncharacterized protein</fullName>
    </submittedName>
</protein>
<keyword evidence="1" id="KW-0812">Transmembrane</keyword>